<name>W0F2Q5_9BACT</name>
<dbReference type="HOGENOM" id="CLU_023845_9_1_10"/>
<keyword evidence="2" id="KW-1185">Reference proteome</keyword>
<organism evidence="1 2">
    <name type="scientific">Niabella soli DSM 19437</name>
    <dbReference type="NCBI Taxonomy" id="929713"/>
    <lineage>
        <taxon>Bacteria</taxon>
        <taxon>Pseudomonadati</taxon>
        <taxon>Bacteroidota</taxon>
        <taxon>Chitinophagia</taxon>
        <taxon>Chitinophagales</taxon>
        <taxon>Chitinophagaceae</taxon>
        <taxon>Niabella</taxon>
    </lineage>
</organism>
<evidence type="ECO:0000313" key="2">
    <source>
        <dbReference type="Proteomes" id="UP000003586"/>
    </source>
</evidence>
<evidence type="ECO:0008006" key="3">
    <source>
        <dbReference type="Google" id="ProtNLM"/>
    </source>
</evidence>
<sequence>MKLAAVTITYFPDAAVLDNISTYLDRVDRLYIIDNSEPAHVFPPEIYAHPKITIIANGINRGIAAPLNEAVALAIAQGYDWLLTMDQDSHFATEELTRYLLHIENFPGNEKVALFGLTFENKPDVAPGSFRSSRLLITSGSMVNLPLAGAIGGFNEQLFIDEVDHEYCFRSGKAGFDTIQFTDVYLNHHLGTNQSARSLKNFKATQRPLHASIRLYYMYRNFLYVSRQYKSLFPEEIGYLKKDLLNRIKNNFLYGKKKGALLKMLLQARSDFKNGRMGKKL</sequence>
<dbReference type="Gene3D" id="3.90.550.10">
    <property type="entry name" value="Spore Coat Polysaccharide Biosynthesis Protein SpsA, Chain A"/>
    <property type="match status" value="1"/>
</dbReference>
<dbReference type="AlphaFoldDB" id="W0F2Q5"/>
<gene>
    <name evidence="1" type="ORF">NIASO_05340</name>
</gene>
<dbReference type="EMBL" id="CP007035">
    <property type="protein sequence ID" value="AHF17297.1"/>
    <property type="molecule type" value="Genomic_DNA"/>
</dbReference>
<dbReference type="KEGG" id="nso:NIASO_05340"/>
<dbReference type="SUPFAM" id="SSF53448">
    <property type="entry name" value="Nucleotide-diphospho-sugar transferases"/>
    <property type="match status" value="1"/>
</dbReference>
<protein>
    <recommendedName>
        <fullName evidence="3">Glycosyltransferase 2-like domain-containing protein</fullName>
    </recommendedName>
</protein>
<accession>W0F2Q5</accession>
<reference evidence="1 2" key="1">
    <citation type="submission" date="2013-12" db="EMBL/GenBank/DDBJ databases">
        <authorList>
            <consortium name="DOE Joint Genome Institute"/>
            <person name="Eisen J."/>
            <person name="Huntemann M."/>
            <person name="Han J."/>
            <person name="Chen A."/>
            <person name="Kyrpides N."/>
            <person name="Mavromatis K."/>
            <person name="Markowitz V."/>
            <person name="Palaniappan K."/>
            <person name="Ivanova N."/>
            <person name="Schaumberg A."/>
            <person name="Pati A."/>
            <person name="Liolios K."/>
            <person name="Nordberg H.P."/>
            <person name="Cantor M.N."/>
            <person name="Hua S.X."/>
            <person name="Woyke T."/>
        </authorList>
    </citation>
    <scope>NUCLEOTIDE SEQUENCE [LARGE SCALE GENOMIC DNA]</scope>
    <source>
        <strain evidence="2">DSM 19437</strain>
    </source>
</reference>
<proteinExistence type="predicted"/>
<dbReference type="Proteomes" id="UP000003586">
    <property type="component" value="Chromosome"/>
</dbReference>
<dbReference type="RefSeq" id="WP_008582987.1">
    <property type="nucleotide sequence ID" value="NZ_CP007035.1"/>
</dbReference>
<dbReference type="OrthoDB" id="9771846at2"/>
<dbReference type="eggNOG" id="COG1216">
    <property type="taxonomic scope" value="Bacteria"/>
</dbReference>
<dbReference type="STRING" id="929713.NIASO_05340"/>
<dbReference type="InterPro" id="IPR029044">
    <property type="entry name" value="Nucleotide-diphossugar_trans"/>
</dbReference>
<evidence type="ECO:0000313" key="1">
    <source>
        <dbReference type="EMBL" id="AHF17297.1"/>
    </source>
</evidence>